<dbReference type="AlphaFoldDB" id="A0A6V2MFJ6"/>
<keyword evidence="1" id="KW-0472">Membrane</keyword>
<proteinExistence type="predicted"/>
<sequence length="101" mass="10963">MVQMAHASSSTIPNLSFHIRHHSFLSLAGFRSFVSIASPSSLPFVVVVVSSAIDKIKFGVRLYGLSGVAPFATRKRRAQIALAADPASCWPAIILQRERNV</sequence>
<reference evidence="4" key="1">
    <citation type="submission" date="2021-01" db="EMBL/GenBank/DDBJ databases">
        <authorList>
            <person name="Corre E."/>
            <person name="Pelletier E."/>
            <person name="Niang G."/>
            <person name="Scheremetjew M."/>
            <person name="Finn R."/>
            <person name="Kale V."/>
            <person name="Holt S."/>
            <person name="Cochrane G."/>
            <person name="Meng A."/>
            <person name="Brown T."/>
            <person name="Cohen L."/>
        </authorList>
    </citation>
    <scope>NUCLEOTIDE SEQUENCE</scope>
    <source>
        <strain evidence="4">GSO104</strain>
    </source>
</reference>
<evidence type="ECO:0000313" key="2">
    <source>
        <dbReference type="EMBL" id="CAE4647475.1"/>
    </source>
</evidence>
<name>A0A6V2MFJ6_9STRA</name>
<feature type="transmembrane region" description="Helical" evidence="1">
    <location>
        <begin position="33"/>
        <end position="53"/>
    </location>
</feature>
<gene>
    <name evidence="2" type="ORF">DBRI00130_LOCUS36209</name>
    <name evidence="3" type="ORF">DBRI00130_LOCUS36211</name>
    <name evidence="4" type="ORF">DBRI00130_LOCUS36212</name>
</gene>
<evidence type="ECO:0000256" key="1">
    <source>
        <dbReference type="SAM" id="Phobius"/>
    </source>
</evidence>
<keyword evidence="1" id="KW-1133">Transmembrane helix</keyword>
<dbReference type="EMBL" id="HBNS01046858">
    <property type="protein sequence ID" value="CAE4647475.1"/>
    <property type="molecule type" value="Transcribed_RNA"/>
</dbReference>
<accession>A0A6V2MFJ6</accession>
<dbReference type="EMBL" id="HBNS01046863">
    <property type="protein sequence ID" value="CAE4647481.1"/>
    <property type="molecule type" value="Transcribed_RNA"/>
</dbReference>
<dbReference type="EMBL" id="HBNS01046861">
    <property type="protein sequence ID" value="CAE4647479.1"/>
    <property type="molecule type" value="Transcribed_RNA"/>
</dbReference>
<evidence type="ECO:0000313" key="4">
    <source>
        <dbReference type="EMBL" id="CAE4647481.1"/>
    </source>
</evidence>
<protein>
    <submittedName>
        <fullName evidence="4">Uncharacterized protein</fullName>
    </submittedName>
</protein>
<organism evidence="4">
    <name type="scientific">Ditylum brightwellii</name>
    <dbReference type="NCBI Taxonomy" id="49249"/>
    <lineage>
        <taxon>Eukaryota</taxon>
        <taxon>Sar</taxon>
        <taxon>Stramenopiles</taxon>
        <taxon>Ochrophyta</taxon>
        <taxon>Bacillariophyta</taxon>
        <taxon>Mediophyceae</taxon>
        <taxon>Lithodesmiophycidae</taxon>
        <taxon>Lithodesmiales</taxon>
        <taxon>Lithodesmiaceae</taxon>
        <taxon>Ditylum</taxon>
    </lineage>
</organism>
<keyword evidence="1" id="KW-0812">Transmembrane</keyword>
<evidence type="ECO:0000313" key="3">
    <source>
        <dbReference type="EMBL" id="CAE4647479.1"/>
    </source>
</evidence>